<dbReference type="EMBL" id="AGWR01000021">
    <property type="protein sequence ID" value="EKB27378.1"/>
    <property type="molecule type" value="Genomic_DNA"/>
</dbReference>
<dbReference type="Pfam" id="PF11398">
    <property type="entry name" value="DUF2813"/>
    <property type="match status" value="1"/>
</dbReference>
<dbReference type="SUPFAM" id="SSF52540">
    <property type="entry name" value="P-loop containing nucleoside triphosphate hydrolases"/>
    <property type="match status" value="1"/>
</dbReference>
<dbReference type="Pfam" id="PF20469">
    <property type="entry name" value="OLD-like_TOPRIM"/>
    <property type="match status" value="1"/>
</dbReference>
<dbReference type="InterPro" id="IPR051396">
    <property type="entry name" value="Bact_Antivir_Def_Nuclease"/>
</dbReference>
<dbReference type="InterPro" id="IPR034139">
    <property type="entry name" value="TOPRIM_OLD"/>
</dbReference>
<evidence type="ECO:0000313" key="2">
    <source>
        <dbReference type="EMBL" id="EKB27378.1"/>
    </source>
</evidence>
<dbReference type="HOGENOM" id="CLU_028724_0_0_6"/>
<accession>K1JLA3</accession>
<dbReference type="PANTHER" id="PTHR43581:SF4">
    <property type="entry name" value="ATP_GTP PHOSPHATASE"/>
    <property type="match status" value="1"/>
</dbReference>
<dbReference type="InterPro" id="IPR022602">
    <property type="entry name" value="DUF2813"/>
</dbReference>
<dbReference type="Proteomes" id="UP000005149">
    <property type="component" value="Unassembled WGS sequence"/>
</dbReference>
<sequence>MNILIDKARIAGFRGIENVEISLPRVAVLIGANNAGKTSIIKAMQLALGDYSRYLTEEDFYINDDDHVAESIIVDVRIIALDTQGERAKIFEAEWIEEFEDIIQSEPDGAQFVIIRTKCERDKVKGGFLTSRYWLDTWPEFSVWMSVNTISKRQIRKRFDALPFISIDAQRDIHQELREKTSYIGRVLASVEYDDEDVKELERMVADINEKAISKSEPLSELKIHLDTLSQSFEGNGQTDITPFPKKIRDLSKRFTVHFGENENNSFSMEYHGMGTRSWASMLTVKAFTELSARKHAEEVEPFFPIIAAEEPEAHLHPNAQRTLYQQLKSSKGQVIVSTHSPFLAAMSALQDIRSMVKVHERTVVKQLPHVFDAEDLLILQREVMRFRGEVLFAKAIILFEGVTEEQIVPAMFEHYFGFSSFSAGVNCISVAGKNYAPFIKLGCSLGIPVCVVGDNDGNARASVEAQLVNIRRDTGLMLNDQEFNIYFLSDNNDIEAELVNELGIVPELVEALVLSETKGSGNQRYVEAKQREMLALDKGALLMKLRGAKASYAGFLASVICNNPQKRATGELVPIAFRNAFDQVKRWIES</sequence>
<gene>
    <name evidence="2" type="ORF">HMPREF1171_02532</name>
</gene>
<comment type="caution">
    <text evidence="2">The sequence shown here is derived from an EMBL/GenBank/DDBJ whole genome shotgun (WGS) entry which is preliminary data.</text>
</comment>
<dbReference type="AlphaFoldDB" id="K1JLA3"/>
<reference evidence="2 3" key="1">
    <citation type="submission" date="2012-06" db="EMBL/GenBank/DDBJ databases">
        <title>The Genome Sequence of Aeromonas hydrophila SSU.</title>
        <authorList>
            <consortium name="The Broad Institute Genome Sequencing Platform"/>
            <person name="Earl A."/>
            <person name="Ward D."/>
            <person name="Feldgarden M."/>
            <person name="Gevers D."/>
            <person name="Chopra A."/>
            <person name="Walker B."/>
            <person name="Young S.K."/>
            <person name="Zeng Q."/>
            <person name="Gargeya S."/>
            <person name="Fitzgerald M."/>
            <person name="Haas B."/>
            <person name="Abouelleil A."/>
            <person name="Alvarado L."/>
            <person name="Arachchi H.M."/>
            <person name="Berlin A.M."/>
            <person name="Chapman S.B."/>
            <person name="Goldberg J."/>
            <person name="Griggs A."/>
            <person name="Gujja S."/>
            <person name="Hansen M."/>
            <person name="Howarth C."/>
            <person name="Imamovic A."/>
            <person name="Larimer J."/>
            <person name="McCowan C."/>
            <person name="Montmayeur A."/>
            <person name="Murphy C."/>
            <person name="Neiman D."/>
            <person name="Pearson M."/>
            <person name="Priest M."/>
            <person name="Roberts A."/>
            <person name="Saif S."/>
            <person name="Shea T."/>
            <person name="Sisk P."/>
            <person name="Sykes S."/>
            <person name="Wortman J."/>
            <person name="Nusbaum C."/>
            <person name="Birren B."/>
        </authorList>
    </citation>
    <scope>NUCLEOTIDE SEQUENCE [LARGE SCALE GENOMIC DNA]</scope>
    <source>
        <strain evidence="2 3">SSU</strain>
    </source>
</reference>
<dbReference type="PANTHER" id="PTHR43581">
    <property type="entry name" value="ATP/GTP PHOSPHATASE"/>
    <property type="match status" value="1"/>
</dbReference>
<evidence type="ECO:0000313" key="3">
    <source>
        <dbReference type="Proteomes" id="UP000005149"/>
    </source>
</evidence>
<dbReference type="Gene3D" id="3.40.50.300">
    <property type="entry name" value="P-loop containing nucleotide triphosphate hydrolases"/>
    <property type="match status" value="1"/>
</dbReference>
<evidence type="ECO:0000259" key="1">
    <source>
        <dbReference type="Pfam" id="PF20469"/>
    </source>
</evidence>
<organism evidence="2 3">
    <name type="scientific">Aeromonas dhakensis</name>
    <dbReference type="NCBI Taxonomy" id="196024"/>
    <lineage>
        <taxon>Bacteria</taxon>
        <taxon>Pseudomonadati</taxon>
        <taxon>Pseudomonadota</taxon>
        <taxon>Gammaproteobacteria</taxon>
        <taxon>Aeromonadales</taxon>
        <taxon>Aeromonadaceae</taxon>
        <taxon>Aeromonas</taxon>
    </lineage>
</organism>
<keyword evidence="3" id="KW-1185">Reference proteome</keyword>
<feature type="domain" description="OLD protein-like TOPRIM" evidence="1">
    <location>
        <begin position="392"/>
        <end position="457"/>
    </location>
</feature>
<name>K1JLA3_9GAMM</name>
<dbReference type="PATRIC" id="fig|1073377.4.peg.2579"/>
<dbReference type="InterPro" id="IPR027417">
    <property type="entry name" value="P-loop_NTPase"/>
</dbReference>
<dbReference type="CDD" id="cd01026">
    <property type="entry name" value="TOPRIM_OLD"/>
    <property type="match status" value="1"/>
</dbReference>
<protein>
    <recommendedName>
        <fullName evidence="1">OLD protein-like TOPRIM domain-containing protein</fullName>
    </recommendedName>
</protein>
<proteinExistence type="predicted"/>
<dbReference type="RefSeq" id="WP_005303937.1">
    <property type="nucleotide sequence ID" value="NZ_JDWD01000038.1"/>
</dbReference>